<comment type="caution">
    <text evidence="6">The sequence shown here is derived from an EMBL/GenBank/DDBJ whole genome shotgun (WGS) entry which is preliminary data.</text>
</comment>
<evidence type="ECO:0000256" key="4">
    <source>
        <dbReference type="ARBA" id="ARBA00023136"/>
    </source>
</evidence>
<keyword evidence="3 5" id="KW-1133">Transmembrane helix</keyword>
<dbReference type="EMBL" id="MFAU01000051">
    <property type="protein sequence ID" value="OGD83361.1"/>
    <property type="molecule type" value="Genomic_DNA"/>
</dbReference>
<dbReference type="AlphaFoldDB" id="A0A1F5FUS3"/>
<feature type="transmembrane region" description="Helical" evidence="5">
    <location>
        <begin position="12"/>
        <end position="28"/>
    </location>
</feature>
<dbReference type="Pfam" id="PF02361">
    <property type="entry name" value="CbiQ"/>
    <property type="match status" value="1"/>
</dbReference>
<evidence type="ECO:0000256" key="1">
    <source>
        <dbReference type="ARBA" id="ARBA00004141"/>
    </source>
</evidence>
<accession>A0A1F5FUS3</accession>
<dbReference type="PANTHER" id="PTHR33514:SF13">
    <property type="entry name" value="PROTEIN ABCI12, CHLOROPLASTIC"/>
    <property type="match status" value="1"/>
</dbReference>
<protein>
    <recommendedName>
        <fullName evidence="8">Cobalt ABC transporter permease</fullName>
    </recommendedName>
</protein>
<feature type="transmembrane region" description="Helical" evidence="5">
    <location>
        <begin position="35"/>
        <end position="55"/>
    </location>
</feature>
<feature type="transmembrane region" description="Helical" evidence="5">
    <location>
        <begin position="128"/>
        <end position="151"/>
    </location>
</feature>
<sequence length="234" mass="26369">MKTQSLKLDFWAKIISILIFLPLSAFLIQPKLLTLPLITLAVIFITLKISFGSFLQESKNYIIPLTIGLMILSLIFTPGDFTSRLIIGSLLSIRFALLISFGIVFSMITNPIEFPSGFIRVKVPHKYGVTLMVGYRMMPLISNKISAIVAAQRARGASFRFSLLRIALFFKQLFSLIIPILHATLEMSVRLSDALISRGYDPEGKISYPTNKWKLYDYGLIFVSLFVFGLSFVK</sequence>
<organism evidence="6 7">
    <name type="scientific">Candidatus Curtissbacteria bacterium RBG_13_40_7</name>
    <dbReference type="NCBI Taxonomy" id="1797706"/>
    <lineage>
        <taxon>Bacteria</taxon>
        <taxon>Candidatus Curtissiibacteriota</taxon>
    </lineage>
</organism>
<name>A0A1F5FUS3_9BACT</name>
<proteinExistence type="predicted"/>
<dbReference type="Proteomes" id="UP000179252">
    <property type="component" value="Unassembled WGS sequence"/>
</dbReference>
<dbReference type="PANTHER" id="PTHR33514">
    <property type="entry name" value="PROTEIN ABCI12, CHLOROPLASTIC"/>
    <property type="match status" value="1"/>
</dbReference>
<evidence type="ECO:0000313" key="6">
    <source>
        <dbReference type="EMBL" id="OGD83361.1"/>
    </source>
</evidence>
<keyword evidence="4 5" id="KW-0472">Membrane</keyword>
<feature type="transmembrane region" description="Helical" evidence="5">
    <location>
        <begin position="163"/>
        <end position="185"/>
    </location>
</feature>
<dbReference type="GO" id="GO:0005886">
    <property type="term" value="C:plasma membrane"/>
    <property type="evidence" value="ECO:0007669"/>
    <property type="project" value="TreeGrafter"/>
</dbReference>
<feature type="transmembrane region" description="Helical" evidence="5">
    <location>
        <begin position="61"/>
        <end position="78"/>
    </location>
</feature>
<keyword evidence="2 5" id="KW-0812">Transmembrane</keyword>
<evidence type="ECO:0008006" key="8">
    <source>
        <dbReference type="Google" id="ProtNLM"/>
    </source>
</evidence>
<dbReference type="CDD" id="cd16914">
    <property type="entry name" value="EcfT"/>
    <property type="match status" value="1"/>
</dbReference>
<evidence type="ECO:0000256" key="3">
    <source>
        <dbReference type="ARBA" id="ARBA00022989"/>
    </source>
</evidence>
<comment type="subcellular location">
    <subcellularLocation>
        <location evidence="1">Membrane</location>
        <topology evidence="1">Multi-pass membrane protein</topology>
    </subcellularLocation>
</comment>
<evidence type="ECO:0000256" key="5">
    <source>
        <dbReference type="SAM" id="Phobius"/>
    </source>
</evidence>
<evidence type="ECO:0000313" key="7">
    <source>
        <dbReference type="Proteomes" id="UP000179252"/>
    </source>
</evidence>
<reference evidence="6 7" key="1">
    <citation type="journal article" date="2016" name="Nat. Commun.">
        <title>Thousands of microbial genomes shed light on interconnected biogeochemical processes in an aquifer system.</title>
        <authorList>
            <person name="Anantharaman K."/>
            <person name="Brown C.T."/>
            <person name="Hug L.A."/>
            <person name="Sharon I."/>
            <person name="Castelle C.J."/>
            <person name="Probst A.J."/>
            <person name="Thomas B.C."/>
            <person name="Singh A."/>
            <person name="Wilkins M.J."/>
            <person name="Karaoz U."/>
            <person name="Brodie E.L."/>
            <person name="Williams K.H."/>
            <person name="Hubbard S.S."/>
            <person name="Banfield J.F."/>
        </authorList>
    </citation>
    <scope>NUCLEOTIDE SEQUENCE [LARGE SCALE GENOMIC DNA]</scope>
</reference>
<feature type="transmembrane region" description="Helical" evidence="5">
    <location>
        <begin position="85"/>
        <end position="108"/>
    </location>
</feature>
<feature type="transmembrane region" description="Helical" evidence="5">
    <location>
        <begin position="215"/>
        <end position="233"/>
    </location>
</feature>
<gene>
    <name evidence="6" type="ORF">A2165_00995</name>
</gene>
<dbReference type="InterPro" id="IPR003339">
    <property type="entry name" value="ABC/ECF_trnsptr_transmembrane"/>
</dbReference>
<evidence type="ECO:0000256" key="2">
    <source>
        <dbReference type="ARBA" id="ARBA00022692"/>
    </source>
</evidence>